<proteinExistence type="predicted"/>
<reference evidence="2" key="1">
    <citation type="journal article" date="2019" name="Int. J. Syst. Evol. Microbiol.">
        <title>The Global Catalogue of Microorganisms (GCM) 10K type strain sequencing project: providing services to taxonomists for standard genome sequencing and annotation.</title>
        <authorList>
            <consortium name="The Broad Institute Genomics Platform"/>
            <consortium name="The Broad Institute Genome Sequencing Center for Infectious Disease"/>
            <person name="Wu L."/>
            <person name="Ma J."/>
        </authorList>
    </citation>
    <scope>NUCLEOTIDE SEQUENCE [LARGE SCALE GENOMIC DNA]</scope>
    <source>
        <strain evidence="2">JCM 18127</strain>
    </source>
</reference>
<sequence length="59" mass="6338">MAGCTLGPVILHASRRPHGDTTADPVEWTVEASDYAAALQQARADVPKGWDLLHVRTQG</sequence>
<accession>A0ABP8X2K8</accession>
<evidence type="ECO:0000313" key="2">
    <source>
        <dbReference type="Proteomes" id="UP001500621"/>
    </source>
</evidence>
<organism evidence="1 2">
    <name type="scientific">Nocardioides nanhaiensis</name>
    <dbReference type="NCBI Taxonomy" id="1476871"/>
    <lineage>
        <taxon>Bacteria</taxon>
        <taxon>Bacillati</taxon>
        <taxon>Actinomycetota</taxon>
        <taxon>Actinomycetes</taxon>
        <taxon>Propionibacteriales</taxon>
        <taxon>Nocardioidaceae</taxon>
        <taxon>Nocardioides</taxon>
    </lineage>
</organism>
<name>A0ABP8X2K8_9ACTN</name>
<keyword evidence="2" id="KW-1185">Reference proteome</keyword>
<dbReference type="EMBL" id="BAABIM010000005">
    <property type="protein sequence ID" value="GAA4698106.1"/>
    <property type="molecule type" value="Genomic_DNA"/>
</dbReference>
<comment type="caution">
    <text evidence="1">The sequence shown here is derived from an EMBL/GenBank/DDBJ whole genome shotgun (WGS) entry which is preliminary data.</text>
</comment>
<protein>
    <submittedName>
        <fullName evidence="1">Uncharacterized protein</fullName>
    </submittedName>
</protein>
<dbReference type="Proteomes" id="UP001500621">
    <property type="component" value="Unassembled WGS sequence"/>
</dbReference>
<gene>
    <name evidence="1" type="ORF">GCM10023226_40770</name>
</gene>
<evidence type="ECO:0000313" key="1">
    <source>
        <dbReference type="EMBL" id="GAA4698106.1"/>
    </source>
</evidence>